<feature type="region of interest" description="Disordered" evidence="1">
    <location>
        <begin position="181"/>
        <end position="224"/>
    </location>
</feature>
<accession>A0A9P7YGR5</accession>
<gene>
    <name evidence="2" type="ORF">BJ875DRAFT_512541</name>
</gene>
<feature type="compositionally biased region" description="Basic and acidic residues" evidence="1">
    <location>
        <begin position="194"/>
        <end position="205"/>
    </location>
</feature>
<dbReference type="EMBL" id="MU251506">
    <property type="protein sequence ID" value="KAG9233316.1"/>
    <property type="molecule type" value="Genomic_DNA"/>
</dbReference>
<evidence type="ECO:0000313" key="2">
    <source>
        <dbReference type="EMBL" id="KAG9233316.1"/>
    </source>
</evidence>
<name>A0A9P7YGR5_9HELO</name>
<dbReference type="Proteomes" id="UP000824998">
    <property type="component" value="Unassembled WGS sequence"/>
</dbReference>
<dbReference type="OrthoDB" id="3600189at2759"/>
<dbReference type="AlphaFoldDB" id="A0A9P7YGR5"/>
<protein>
    <submittedName>
        <fullName evidence="2">Uncharacterized protein</fullName>
    </submittedName>
</protein>
<sequence length="530" mass="59947">MAHTIEAQEEVVLPSIEEVEKSPIKETVTVLAIYHNPHRRVPPLATTAIISQNWSIRQPFLDFLSSISNSPISNSSISNPSSPHESSGSPVPELRKMADYTWERYMHDAALIKTVYPMVTEDGRFSHLSPLLTENDKFDATAALRILRDDKRQDLEASIITEVRQPTCSVNTAEAFTPLLERFRRGSTATPSPQRDRGHERDSHSHSRHRRYSSVSPEPARARLPRLKARDLELTDTTRVTSYLHRLVGFVTSHGEAEVLALLPQAMIGKAQTCYDGLFPTTEAIMYRDIREWYTRLLDNFQQDRSLSLQKADALTHSFANEEKLTVRDYLIGKQAFGLDPELKLSVMLKKSGNDLDSFRGKVLSQECAVREAFIAQNNRFEAAVKAQSKEYRESTKSKPREEDTQERNRDRYFRPRNDDRDRCPQQFISPYDNFNGSGQEDADGSGYNANGGYNGSYGNNRYSSPCQPKYIPRGAARYLAQSMATPAPQPTPTTPATVTKPTQALQAIQPSQAMQPTNPFYSKSYQNQY</sequence>
<feature type="compositionally biased region" description="Low complexity" evidence="1">
    <location>
        <begin position="72"/>
        <end position="90"/>
    </location>
</feature>
<evidence type="ECO:0000256" key="1">
    <source>
        <dbReference type="SAM" id="MobiDB-lite"/>
    </source>
</evidence>
<feature type="compositionally biased region" description="Polar residues" evidence="1">
    <location>
        <begin position="427"/>
        <end position="439"/>
    </location>
</feature>
<feature type="region of interest" description="Disordered" evidence="1">
    <location>
        <begin position="508"/>
        <end position="530"/>
    </location>
</feature>
<feature type="compositionally biased region" description="Basic and acidic residues" evidence="1">
    <location>
        <begin position="388"/>
        <end position="424"/>
    </location>
</feature>
<comment type="caution">
    <text evidence="2">The sequence shown here is derived from an EMBL/GenBank/DDBJ whole genome shotgun (WGS) entry which is preliminary data.</text>
</comment>
<reference evidence="2" key="1">
    <citation type="journal article" date="2021" name="IMA Fungus">
        <title>Genomic characterization of three marine fungi, including Emericellopsis atlantica sp. nov. with signatures of a generalist lifestyle and marine biomass degradation.</title>
        <authorList>
            <person name="Hagestad O.C."/>
            <person name="Hou L."/>
            <person name="Andersen J.H."/>
            <person name="Hansen E.H."/>
            <person name="Altermark B."/>
            <person name="Li C."/>
            <person name="Kuhnert E."/>
            <person name="Cox R.J."/>
            <person name="Crous P.W."/>
            <person name="Spatafora J.W."/>
            <person name="Lail K."/>
            <person name="Amirebrahimi M."/>
            <person name="Lipzen A."/>
            <person name="Pangilinan J."/>
            <person name="Andreopoulos W."/>
            <person name="Hayes R.D."/>
            <person name="Ng V."/>
            <person name="Grigoriev I.V."/>
            <person name="Jackson S.A."/>
            <person name="Sutton T.D.S."/>
            <person name="Dobson A.D.W."/>
            <person name="Rama T."/>
        </authorList>
    </citation>
    <scope>NUCLEOTIDE SEQUENCE</scope>
    <source>
        <strain evidence="2">TRa018bII</strain>
    </source>
</reference>
<organism evidence="2 3">
    <name type="scientific">Amylocarpus encephaloides</name>
    <dbReference type="NCBI Taxonomy" id="45428"/>
    <lineage>
        <taxon>Eukaryota</taxon>
        <taxon>Fungi</taxon>
        <taxon>Dikarya</taxon>
        <taxon>Ascomycota</taxon>
        <taxon>Pezizomycotina</taxon>
        <taxon>Leotiomycetes</taxon>
        <taxon>Helotiales</taxon>
        <taxon>Helotiales incertae sedis</taxon>
        <taxon>Amylocarpus</taxon>
    </lineage>
</organism>
<evidence type="ECO:0000313" key="3">
    <source>
        <dbReference type="Proteomes" id="UP000824998"/>
    </source>
</evidence>
<feature type="region of interest" description="Disordered" evidence="1">
    <location>
        <begin position="388"/>
        <end position="448"/>
    </location>
</feature>
<proteinExistence type="predicted"/>
<feature type="region of interest" description="Disordered" evidence="1">
    <location>
        <begin position="72"/>
        <end position="92"/>
    </location>
</feature>
<keyword evidence="3" id="KW-1185">Reference proteome</keyword>